<evidence type="ECO:0000313" key="3">
    <source>
        <dbReference type="EMBL" id="CAD7647404.1"/>
    </source>
</evidence>
<feature type="chain" id="PRO_5036211852" evidence="2">
    <location>
        <begin position="20"/>
        <end position="307"/>
    </location>
</feature>
<proteinExistence type="predicted"/>
<dbReference type="Proteomes" id="UP000728032">
    <property type="component" value="Unassembled WGS sequence"/>
</dbReference>
<protein>
    <submittedName>
        <fullName evidence="3">Uncharacterized protein</fullName>
    </submittedName>
</protein>
<sequence length="307" mass="33889">MRSLLFALFFAVTIYSTECSPLKGQVSDIPDIIKTAEMLIERAGQLVDELKAKGRATEAKALALLEDAAIDALQKVKDYHPITELDKLVQKGLVDTLKFAEDKLDKFIQDLEKPPVLNGMATLSKEELLLKLAELLLNSKTVQDFLKKEGKPLLAKGLEALDVVLHDLDTKVHNANPKTEVGKLALKGLEELIAKAEKDLEAEIKKIEDEIHKVPPMANTGDIADILKTGEMLIERAKQLVAELEAKGRGLEAKGLALLEDAAIDALQKVKEYEPKTAIGKIIQEHLVNDLKWAENKLDALIQKLSQ</sequence>
<keyword evidence="4" id="KW-1185">Reference proteome</keyword>
<feature type="signal peptide" evidence="2">
    <location>
        <begin position="1"/>
        <end position="19"/>
    </location>
</feature>
<accession>A0A7R9QIN0</accession>
<name>A0A7R9QIN0_9ACAR</name>
<gene>
    <name evidence="3" type="ORF">ONB1V03_LOCUS6232</name>
</gene>
<organism evidence="3">
    <name type="scientific">Oppiella nova</name>
    <dbReference type="NCBI Taxonomy" id="334625"/>
    <lineage>
        <taxon>Eukaryota</taxon>
        <taxon>Metazoa</taxon>
        <taxon>Ecdysozoa</taxon>
        <taxon>Arthropoda</taxon>
        <taxon>Chelicerata</taxon>
        <taxon>Arachnida</taxon>
        <taxon>Acari</taxon>
        <taxon>Acariformes</taxon>
        <taxon>Sarcoptiformes</taxon>
        <taxon>Oribatida</taxon>
        <taxon>Brachypylina</taxon>
        <taxon>Oppioidea</taxon>
        <taxon>Oppiidae</taxon>
        <taxon>Oppiella</taxon>
    </lineage>
</organism>
<dbReference type="EMBL" id="CAJPVJ010002734">
    <property type="protein sequence ID" value="CAG2166717.1"/>
    <property type="molecule type" value="Genomic_DNA"/>
</dbReference>
<evidence type="ECO:0000256" key="2">
    <source>
        <dbReference type="SAM" id="SignalP"/>
    </source>
</evidence>
<evidence type="ECO:0000256" key="1">
    <source>
        <dbReference type="SAM" id="Coils"/>
    </source>
</evidence>
<dbReference type="EMBL" id="OC917559">
    <property type="protein sequence ID" value="CAD7647404.1"/>
    <property type="molecule type" value="Genomic_DNA"/>
</dbReference>
<keyword evidence="2" id="KW-0732">Signal</keyword>
<evidence type="ECO:0000313" key="4">
    <source>
        <dbReference type="Proteomes" id="UP000728032"/>
    </source>
</evidence>
<dbReference type="AlphaFoldDB" id="A0A7R9QIN0"/>
<feature type="coiled-coil region" evidence="1">
    <location>
        <begin position="186"/>
        <end position="254"/>
    </location>
</feature>
<reference evidence="3" key="1">
    <citation type="submission" date="2020-11" db="EMBL/GenBank/DDBJ databases">
        <authorList>
            <person name="Tran Van P."/>
        </authorList>
    </citation>
    <scope>NUCLEOTIDE SEQUENCE</scope>
</reference>
<dbReference type="OrthoDB" id="6536003at2759"/>
<keyword evidence="1" id="KW-0175">Coiled coil</keyword>